<dbReference type="EMBL" id="JAOCEK010000042">
    <property type="protein sequence ID" value="MDH1337490.1"/>
    <property type="molecule type" value="Genomic_DNA"/>
</dbReference>
<dbReference type="InterPro" id="IPR000551">
    <property type="entry name" value="MerR-type_HTH_dom"/>
</dbReference>
<dbReference type="SMART" id="SM00422">
    <property type="entry name" value="HTH_MERR"/>
    <property type="match status" value="1"/>
</dbReference>
<reference evidence="3 5" key="1">
    <citation type="submission" date="2013-09" db="EMBL/GenBank/DDBJ databases">
        <title>High correlation between genotypes and phenotypes of environmental bacteria Comamonas testosteroni strains.</title>
        <authorList>
            <person name="Liu L."/>
            <person name="Zhu W."/>
            <person name="Xia X."/>
            <person name="Xu B."/>
            <person name="Luo M."/>
            <person name="Wang G."/>
        </authorList>
    </citation>
    <scope>NUCLEOTIDE SEQUENCE [LARGE SCALE GENOMIC DNA]</scope>
    <source>
        <strain evidence="3 5">JL14</strain>
    </source>
</reference>
<dbReference type="Gene3D" id="1.10.1660.10">
    <property type="match status" value="1"/>
</dbReference>
<dbReference type="SUPFAM" id="SSF46955">
    <property type="entry name" value="Putative DNA-binding domain"/>
    <property type="match status" value="1"/>
</dbReference>
<dbReference type="InterPro" id="IPR011791">
    <property type="entry name" value="CadR-PbrR"/>
</dbReference>
<evidence type="ECO:0000313" key="4">
    <source>
        <dbReference type="EMBL" id="MDH1337490.1"/>
    </source>
</evidence>
<dbReference type="InterPro" id="IPR009061">
    <property type="entry name" value="DNA-bd_dom_put_sf"/>
</dbReference>
<dbReference type="GO" id="GO:0003700">
    <property type="term" value="F:DNA-binding transcription factor activity"/>
    <property type="evidence" value="ECO:0007669"/>
    <property type="project" value="InterPro"/>
</dbReference>
<comment type="caution">
    <text evidence="3">The sequence shown here is derived from an EMBL/GenBank/DDBJ whole genome shotgun (WGS) entry which is preliminary data.</text>
</comment>
<keyword evidence="1" id="KW-0238">DNA-binding</keyword>
<gene>
    <name evidence="4" type="primary">cadR</name>
    <name evidence="4" type="ORF">N5D63_25480</name>
    <name evidence="3" type="ORF">P245_27770</name>
</gene>
<dbReference type="InterPro" id="IPR047057">
    <property type="entry name" value="MerR_fam"/>
</dbReference>
<sequence length="139" mass="15485">MKIGELASATGVQIPTIRFYEQEGLLPPAARTAGNYRRYDESHVQRLAFVRNCRSLDIGLDDIRSLLQLKDRQREPCGEVNELLDKHILQLVKRIEELKALEGQLIALRAQCCSGQVVELCGILDGLSSALQSPVPTML</sequence>
<protein>
    <submittedName>
        <fullName evidence="4">Cd(II)/Pb(II)-responsive transcriptional regulator</fullName>
    </submittedName>
    <submittedName>
        <fullName evidence="3">MerR family transcriptional regulator</fullName>
    </submittedName>
</protein>
<evidence type="ECO:0000313" key="5">
    <source>
        <dbReference type="Proteomes" id="UP000029567"/>
    </source>
</evidence>
<dbReference type="Proteomes" id="UP000029567">
    <property type="component" value="Unassembled WGS sequence"/>
</dbReference>
<evidence type="ECO:0000256" key="1">
    <source>
        <dbReference type="ARBA" id="ARBA00023125"/>
    </source>
</evidence>
<feature type="domain" description="HTH merR-type" evidence="2">
    <location>
        <begin position="1"/>
        <end position="69"/>
    </location>
</feature>
<dbReference type="PANTHER" id="PTHR30204:SF92">
    <property type="entry name" value="HTH-TYPE TRANSCRIPTIONAL REGULATOR ZNTR"/>
    <property type="match status" value="1"/>
</dbReference>
<dbReference type="EMBL" id="AWTN01000159">
    <property type="protein sequence ID" value="KGG82325.1"/>
    <property type="molecule type" value="Genomic_DNA"/>
</dbReference>
<evidence type="ECO:0000259" key="2">
    <source>
        <dbReference type="PROSITE" id="PS50937"/>
    </source>
</evidence>
<accession>A0A0E3BUH6</accession>
<organism evidence="3 5">
    <name type="scientific">Comamonas thiooxydans</name>
    <dbReference type="NCBI Taxonomy" id="363952"/>
    <lineage>
        <taxon>Bacteria</taxon>
        <taxon>Pseudomonadati</taxon>
        <taxon>Pseudomonadota</taxon>
        <taxon>Betaproteobacteria</taxon>
        <taxon>Burkholderiales</taxon>
        <taxon>Comamonadaceae</taxon>
        <taxon>Comamonas</taxon>
    </lineage>
</organism>
<dbReference type="CDD" id="cd04784">
    <property type="entry name" value="HTH_CadR-PbrR"/>
    <property type="match status" value="1"/>
</dbReference>
<dbReference type="GO" id="GO:0045893">
    <property type="term" value="P:positive regulation of DNA-templated transcription"/>
    <property type="evidence" value="ECO:0007669"/>
    <property type="project" value="InterPro"/>
</dbReference>
<dbReference type="NCBIfam" id="TIGR02047">
    <property type="entry name" value="CadR-PbrR"/>
    <property type="match status" value="1"/>
</dbReference>
<dbReference type="PRINTS" id="PR00040">
    <property type="entry name" value="HTHMERR"/>
</dbReference>
<evidence type="ECO:0000313" key="3">
    <source>
        <dbReference type="EMBL" id="KGG82325.1"/>
    </source>
</evidence>
<dbReference type="GO" id="GO:0046872">
    <property type="term" value="F:metal ion binding"/>
    <property type="evidence" value="ECO:0007669"/>
    <property type="project" value="InterPro"/>
</dbReference>
<dbReference type="GeneID" id="69560184"/>
<proteinExistence type="predicted"/>
<dbReference type="PANTHER" id="PTHR30204">
    <property type="entry name" value="REDOX-CYCLING DRUG-SENSING TRANSCRIPTIONAL ACTIVATOR SOXR"/>
    <property type="match status" value="1"/>
</dbReference>
<dbReference type="PROSITE" id="PS50937">
    <property type="entry name" value="HTH_MERR_2"/>
    <property type="match status" value="1"/>
</dbReference>
<dbReference type="AlphaFoldDB" id="A0A0E3BUH6"/>
<dbReference type="Proteomes" id="UP001161065">
    <property type="component" value="Unassembled WGS sequence"/>
</dbReference>
<name>A0A0E3BUH6_9BURK</name>
<dbReference type="Pfam" id="PF13411">
    <property type="entry name" value="MerR_1"/>
    <property type="match status" value="1"/>
</dbReference>
<reference evidence="4" key="2">
    <citation type="submission" date="2022-09" db="EMBL/GenBank/DDBJ databases">
        <title>Intensive care unit water sources are persistently colonized with multi-drug resistant bacteria and are the site of extensive horizontal gene transfer of antibiotic resistance genes.</title>
        <authorList>
            <person name="Diorio-Toth L."/>
        </authorList>
    </citation>
    <scope>NUCLEOTIDE SEQUENCE</scope>
    <source>
        <strain evidence="4">GD03832</strain>
    </source>
</reference>
<dbReference type="RefSeq" id="WP_003079129.1">
    <property type="nucleotide sequence ID" value="NZ_ADVQ01000019.1"/>
</dbReference>
<dbReference type="GO" id="GO:0003677">
    <property type="term" value="F:DNA binding"/>
    <property type="evidence" value="ECO:0007669"/>
    <property type="project" value="UniProtKB-KW"/>
</dbReference>